<dbReference type="NCBIfam" id="TIGR01552">
    <property type="entry name" value="phd_fam"/>
    <property type="match status" value="1"/>
</dbReference>
<keyword evidence="4" id="KW-1185">Reference proteome</keyword>
<comment type="caution">
    <text evidence="3">The sequence shown here is derived from an EMBL/GenBank/DDBJ whole genome shotgun (WGS) entry which is preliminary data.</text>
</comment>
<dbReference type="HOGENOM" id="CLU_155837_1_1_7"/>
<gene>
    <name evidence="3" type="ORF">ETSY2_37695</name>
</gene>
<dbReference type="Proteomes" id="UP000019140">
    <property type="component" value="Unassembled WGS sequence"/>
</dbReference>
<comment type="function">
    <text evidence="2">Antitoxin component of a type II toxin-antitoxin (TA) system.</text>
</comment>
<dbReference type="InterPro" id="IPR006442">
    <property type="entry name" value="Antitoxin_Phd/YefM"/>
</dbReference>
<dbReference type="SUPFAM" id="SSF143120">
    <property type="entry name" value="YefM-like"/>
    <property type="match status" value="1"/>
</dbReference>
<dbReference type="EMBL" id="AZHX01001648">
    <property type="protein sequence ID" value="ETX01192.1"/>
    <property type="molecule type" value="Genomic_DNA"/>
</dbReference>
<evidence type="ECO:0000256" key="2">
    <source>
        <dbReference type="RuleBase" id="RU362080"/>
    </source>
</evidence>
<proteinExistence type="inferred from homology"/>
<dbReference type="PANTHER" id="PTHR33713:SF6">
    <property type="entry name" value="ANTITOXIN YEFM"/>
    <property type="match status" value="1"/>
</dbReference>
<dbReference type="Gene3D" id="6.10.250.330">
    <property type="match status" value="1"/>
</dbReference>
<protein>
    <recommendedName>
        <fullName evidence="2">Antitoxin</fullName>
    </recommendedName>
</protein>
<dbReference type="InterPro" id="IPR036165">
    <property type="entry name" value="YefM-like_sf"/>
</dbReference>
<dbReference type="PATRIC" id="fig|1429439.4.peg.6362"/>
<dbReference type="AlphaFoldDB" id="W4LUS6"/>
<dbReference type="PANTHER" id="PTHR33713">
    <property type="entry name" value="ANTITOXIN YAFN-RELATED"/>
    <property type="match status" value="1"/>
</dbReference>
<name>W4LUS6_9BACT</name>
<dbReference type="Gene3D" id="3.40.1620.10">
    <property type="entry name" value="YefM-like domain"/>
    <property type="match status" value="1"/>
</dbReference>
<reference evidence="3 4" key="1">
    <citation type="journal article" date="2014" name="Nature">
        <title>An environmental bacterial taxon with a large and distinct metabolic repertoire.</title>
        <authorList>
            <person name="Wilson M.C."/>
            <person name="Mori T."/>
            <person name="Ruckert C."/>
            <person name="Uria A.R."/>
            <person name="Helf M.J."/>
            <person name="Takada K."/>
            <person name="Gernert C."/>
            <person name="Steffens U.A."/>
            <person name="Heycke N."/>
            <person name="Schmitt S."/>
            <person name="Rinke C."/>
            <person name="Helfrich E.J."/>
            <person name="Brachmann A.O."/>
            <person name="Gurgui C."/>
            <person name="Wakimoto T."/>
            <person name="Kracht M."/>
            <person name="Crusemann M."/>
            <person name="Hentschel U."/>
            <person name="Abe I."/>
            <person name="Matsunaga S."/>
            <person name="Kalinowski J."/>
            <person name="Takeyama H."/>
            <person name="Piel J."/>
        </authorList>
    </citation>
    <scope>NUCLEOTIDE SEQUENCE [LARGE SCALE GENOMIC DNA]</scope>
    <source>
        <strain evidence="4">TSY2</strain>
    </source>
</reference>
<dbReference type="Pfam" id="PF02604">
    <property type="entry name" value="PhdYeFM_antitox"/>
    <property type="match status" value="1"/>
</dbReference>
<sequence>MNATTLNEAKETLERLIEQVNADAEPTIICGEQGQNAVLLSLEEFNAWQETLYLLSNPANAAHLRHSISEAKTGQATQQDLIES</sequence>
<organism evidence="3 4">
    <name type="scientific">Candidatus Entotheonella gemina</name>
    <dbReference type="NCBI Taxonomy" id="1429439"/>
    <lineage>
        <taxon>Bacteria</taxon>
        <taxon>Pseudomonadati</taxon>
        <taxon>Nitrospinota/Tectimicrobiota group</taxon>
        <taxon>Candidatus Tectimicrobiota</taxon>
        <taxon>Candidatus Entotheonellia</taxon>
        <taxon>Candidatus Entotheonellales</taxon>
        <taxon>Candidatus Entotheonellaceae</taxon>
        <taxon>Candidatus Entotheonella</taxon>
    </lineage>
</organism>
<evidence type="ECO:0000313" key="3">
    <source>
        <dbReference type="EMBL" id="ETX01192.1"/>
    </source>
</evidence>
<evidence type="ECO:0000313" key="4">
    <source>
        <dbReference type="Proteomes" id="UP000019140"/>
    </source>
</evidence>
<dbReference type="InterPro" id="IPR051405">
    <property type="entry name" value="phD/YefM_antitoxin"/>
</dbReference>
<evidence type="ECO:0000256" key="1">
    <source>
        <dbReference type="ARBA" id="ARBA00009981"/>
    </source>
</evidence>
<comment type="similarity">
    <text evidence="1 2">Belongs to the phD/YefM antitoxin family.</text>
</comment>
<accession>W4LUS6</accession>